<dbReference type="GO" id="GO:0004318">
    <property type="term" value="F:enoyl-[acyl-carrier-protein] reductase (NADH) activity"/>
    <property type="evidence" value="ECO:0007669"/>
    <property type="project" value="UniProtKB-EC"/>
</dbReference>
<feature type="active site" description="Proton acceptor" evidence="11">
    <location>
        <position position="163"/>
    </location>
</feature>
<evidence type="ECO:0000256" key="8">
    <source>
        <dbReference type="ARBA" id="ARBA00023160"/>
    </source>
</evidence>
<dbReference type="Gene3D" id="3.40.50.720">
    <property type="entry name" value="NAD(P)-binding Rossmann-like Domain"/>
    <property type="match status" value="1"/>
</dbReference>
<keyword evidence="3 10" id="KW-0444">Lipid biosynthesis</keyword>
<dbReference type="Pfam" id="PF13561">
    <property type="entry name" value="adh_short_C2"/>
    <property type="match status" value="1"/>
</dbReference>
<evidence type="ECO:0000256" key="11">
    <source>
        <dbReference type="PIRSR" id="PIRSR000094-1"/>
    </source>
</evidence>
<feature type="active site" description="Proton acceptor" evidence="11">
    <location>
        <position position="153"/>
    </location>
</feature>
<dbReference type="EC" id="1.3.1.9" evidence="10"/>
<feature type="binding site" evidence="12">
    <location>
        <begin position="27"/>
        <end position="28"/>
    </location>
    <ligand>
        <name>NAD(+)</name>
        <dbReference type="ChEBI" id="CHEBI:57540"/>
    </ligand>
</feature>
<comment type="pathway">
    <text evidence="1">Lipid metabolism; fatty acid biosynthesis.</text>
</comment>
<keyword evidence="7" id="KW-0443">Lipid metabolism</keyword>
<feature type="binding site" evidence="12">
    <location>
        <position position="170"/>
    </location>
    <ligand>
        <name>NAD(+)</name>
        <dbReference type="ChEBI" id="CHEBI:57540"/>
    </ligand>
</feature>
<dbReference type="PIRSF" id="PIRSF000094">
    <property type="entry name" value="Enoyl-ACP_rdct"/>
    <property type="match status" value="1"/>
</dbReference>
<keyword evidence="6 10" id="KW-0520">NAD</keyword>
<comment type="similarity">
    <text evidence="2 10">Belongs to the short-chain dehydrogenases/reductases (SDR) family. FabI subfamily.</text>
</comment>
<dbReference type="InterPro" id="IPR014358">
    <property type="entry name" value="Enoyl-ACP_Rdtase_NADH"/>
</dbReference>
<dbReference type="Proteomes" id="UP000577362">
    <property type="component" value="Unassembled WGS sequence"/>
</dbReference>
<evidence type="ECO:0000256" key="1">
    <source>
        <dbReference type="ARBA" id="ARBA00005194"/>
    </source>
</evidence>
<proteinExistence type="inferred from homology"/>
<dbReference type="GO" id="GO:0006633">
    <property type="term" value="P:fatty acid biosynthetic process"/>
    <property type="evidence" value="ECO:0007669"/>
    <property type="project" value="UniProtKB-UniPathway"/>
</dbReference>
<keyword evidence="5 10" id="KW-0560">Oxidoreductase</keyword>
<protein>
    <recommendedName>
        <fullName evidence="10">Enoyl-[acyl-carrier-protein] reductase [NADH]</fullName>
        <ecNumber evidence="10">1.3.1.9</ecNumber>
    </recommendedName>
</protein>
<feature type="binding site" evidence="12">
    <location>
        <position position="48"/>
    </location>
    <ligand>
        <name>NAD(+)</name>
        <dbReference type="ChEBI" id="CHEBI:57540"/>
    </ligand>
</feature>
<evidence type="ECO:0000313" key="13">
    <source>
        <dbReference type="EMBL" id="MBB4015364.1"/>
    </source>
</evidence>
<keyword evidence="8 10" id="KW-0275">Fatty acid biosynthesis</keyword>
<feature type="binding site" evidence="12">
    <location>
        <position position="100"/>
    </location>
    <ligand>
        <name>NAD(+)</name>
        <dbReference type="ChEBI" id="CHEBI:57540"/>
    </ligand>
</feature>
<dbReference type="InterPro" id="IPR036291">
    <property type="entry name" value="NAD(P)-bd_dom_sf"/>
</dbReference>
<sequence>MADNSATRPSIMSGKRGLIMGVANNRSIAWGIAKAAHAHGAELAFTYQGDALKKRVEPLAAELGAEVVGHCDVTDGATIDAVFAEVEKRWGKLDFLVHAIAFSDKDELTGRYVDTTPENFSKSLLISCYSLTAIAQRAEKLMKDGGSLLTLTYYGAEKWMPHYNVMGVAKAALEASVRYLAADLGPQGIRVNAISAGPIKTLAASGIGDFRYILKWNEYNSPLRRTVTIEEVGETAAYLLSDMSRGVTGEIHHVDAGYHVVGMKNPDAPDIVLGKE</sequence>
<evidence type="ECO:0000256" key="5">
    <source>
        <dbReference type="ARBA" id="ARBA00023002"/>
    </source>
</evidence>
<feature type="binding site" evidence="12">
    <location>
        <begin position="199"/>
        <end position="203"/>
    </location>
    <ligand>
        <name>NAD(+)</name>
        <dbReference type="ChEBI" id="CHEBI:57540"/>
    </ligand>
</feature>
<evidence type="ECO:0000256" key="6">
    <source>
        <dbReference type="ARBA" id="ARBA00023027"/>
    </source>
</evidence>
<dbReference type="PRINTS" id="PR00081">
    <property type="entry name" value="GDHRDH"/>
</dbReference>
<keyword evidence="4" id="KW-0276">Fatty acid metabolism</keyword>
<evidence type="ECO:0000256" key="3">
    <source>
        <dbReference type="ARBA" id="ARBA00022516"/>
    </source>
</evidence>
<evidence type="ECO:0000256" key="9">
    <source>
        <dbReference type="ARBA" id="ARBA00048572"/>
    </source>
</evidence>
<dbReference type="NCBIfam" id="NF006019">
    <property type="entry name" value="PRK08159.1"/>
    <property type="match status" value="1"/>
</dbReference>
<dbReference type="PANTHER" id="PTHR43159:SF2">
    <property type="entry name" value="ENOYL-[ACYL-CARRIER-PROTEIN] REDUCTASE [NADH], CHLOROPLASTIC"/>
    <property type="match status" value="1"/>
</dbReference>
<feature type="binding site" evidence="12">
    <location>
        <begin position="72"/>
        <end position="73"/>
    </location>
    <ligand>
        <name>NAD(+)</name>
        <dbReference type="ChEBI" id="CHEBI:57540"/>
    </ligand>
</feature>
<dbReference type="SUPFAM" id="SSF51735">
    <property type="entry name" value="NAD(P)-binding Rossmann-fold domains"/>
    <property type="match status" value="1"/>
</dbReference>
<dbReference type="CDD" id="cd05372">
    <property type="entry name" value="ENR_SDR"/>
    <property type="match status" value="1"/>
</dbReference>
<gene>
    <name evidence="13" type="ORF">GGR16_000370</name>
</gene>
<organism evidence="13 14">
    <name type="scientific">Chelatococcus caeni</name>
    <dbReference type="NCBI Taxonomy" id="1348468"/>
    <lineage>
        <taxon>Bacteria</taxon>
        <taxon>Pseudomonadati</taxon>
        <taxon>Pseudomonadota</taxon>
        <taxon>Alphaproteobacteria</taxon>
        <taxon>Hyphomicrobiales</taxon>
        <taxon>Chelatococcaceae</taxon>
        <taxon>Chelatococcus</taxon>
    </lineage>
</organism>
<evidence type="ECO:0000256" key="7">
    <source>
        <dbReference type="ARBA" id="ARBA00023098"/>
    </source>
</evidence>
<dbReference type="InterPro" id="IPR002347">
    <property type="entry name" value="SDR_fam"/>
</dbReference>
<name>A0A840BRL1_9HYPH</name>
<dbReference type="PANTHER" id="PTHR43159">
    <property type="entry name" value="ENOYL-[ACYL-CARRIER-PROTEIN] REDUCTASE"/>
    <property type="match status" value="1"/>
</dbReference>
<evidence type="ECO:0000256" key="12">
    <source>
        <dbReference type="PIRSR" id="PIRSR000094-3"/>
    </source>
</evidence>
<evidence type="ECO:0000256" key="2">
    <source>
        <dbReference type="ARBA" id="ARBA00009233"/>
    </source>
</evidence>
<dbReference type="FunFam" id="3.40.50.720:FF:000054">
    <property type="entry name" value="Enoyl-[acyl-carrier-protein] reductase [NADH]"/>
    <property type="match status" value="1"/>
</dbReference>
<dbReference type="Gene3D" id="1.10.8.400">
    <property type="entry name" value="Enoyl acyl carrier protein reductase"/>
    <property type="match status" value="1"/>
</dbReference>
<dbReference type="EMBL" id="JACIEN010000001">
    <property type="protein sequence ID" value="MBB4015364.1"/>
    <property type="molecule type" value="Genomic_DNA"/>
</dbReference>
<evidence type="ECO:0000313" key="14">
    <source>
        <dbReference type="Proteomes" id="UP000577362"/>
    </source>
</evidence>
<dbReference type="FunFam" id="1.10.8.400:FF:000001">
    <property type="entry name" value="Enoyl-[acyl-carrier-protein] reductase [NADH]"/>
    <property type="match status" value="1"/>
</dbReference>
<accession>A0A840BRL1</accession>
<reference evidence="13 14" key="1">
    <citation type="submission" date="2020-08" db="EMBL/GenBank/DDBJ databases">
        <title>Genomic Encyclopedia of Type Strains, Phase IV (KMG-IV): sequencing the most valuable type-strain genomes for metagenomic binning, comparative biology and taxonomic classification.</title>
        <authorList>
            <person name="Goeker M."/>
        </authorList>
    </citation>
    <scope>NUCLEOTIDE SEQUENCE [LARGE SCALE GENOMIC DNA]</scope>
    <source>
        <strain evidence="13 14">DSM 103737</strain>
    </source>
</reference>
<evidence type="ECO:0000256" key="4">
    <source>
        <dbReference type="ARBA" id="ARBA00022832"/>
    </source>
</evidence>
<feature type="binding site" evidence="12">
    <location>
        <position position="21"/>
    </location>
    <ligand>
        <name>NAD(+)</name>
        <dbReference type="ChEBI" id="CHEBI:57540"/>
    </ligand>
</feature>
<dbReference type="UniPathway" id="UPA00094"/>
<dbReference type="AlphaFoldDB" id="A0A840BRL1"/>
<comment type="catalytic activity">
    <reaction evidence="9 10">
        <text>a 2,3-saturated acyl-[ACP] + NAD(+) = a (2E)-enoyl-[ACP] + NADH + H(+)</text>
        <dbReference type="Rhea" id="RHEA:10240"/>
        <dbReference type="Rhea" id="RHEA-COMP:9925"/>
        <dbReference type="Rhea" id="RHEA-COMP:9926"/>
        <dbReference type="ChEBI" id="CHEBI:15378"/>
        <dbReference type="ChEBI" id="CHEBI:57540"/>
        <dbReference type="ChEBI" id="CHEBI:57945"/>
        <dbReference type="ChEBI" id="CHEBI:78784"/>
        <dbReference type="ChEBI" id="CHEBI:78785"/>
        <dbReference type="EC" id="1.3.1.9"/>
    </reaction>
</comment>
<comment type="caution">
    <text evidence="13">The sequence shown here is derived from an EMBL/GenBank/DDBJ whole genome shotgun (WGS) entry which is preliminary data.</text>
</comment>
<keyword evidence="14" id="KW-1185">Reference proteome</keyword>
<evidence type="ECO:0000256" key="10">
    <source>
        <dbReference type="PIRNR" id="PIRNR000094"/>
    </source>
</evidence>